<evidence type="ECO:0000256" key="10">
    <source>
        <dbReference type="ARBA" id="ARBA00023201"/>
    </source>
</evidence>
<dbReference type="GO" id="GO:0005886">
    <property type="term" value="C:plasma membrane"/>
    <property type="evidence" value="ECO:0007669"/>
    <property type="project" value="TreeGrafter"/>
</dbReference>
<keyword evidence="7" id="KW-0915">Sodium</keyword>
<evidence type="ECO:0000256" key="6">
    <source>
        <dbReference type="ARBA" id="ARBA00022989"/>
    </source>
</evidence>
<evidence type="ECO:0000256" key="9">
    <source>
        <dbReference type="ARBA" id="ARBA00023136"/>
    </source>
</evidence>
<evidence type="ECO:0000256" key="7">
    <source>
        <dbReference type="ARBA" id="ARBA00023053"/>
    </source>
</evidence>
<keyword evidence="8 12" id="KW-0406">Ion transport</keyword>
<evidence type="ECO:0000256" key="8">
    <source>
        <dbReference type="ARBA" id="ARBA00023065"/>
    </source>
</evidence>
<evidence type="ECO:0000313" key="14">
    <source>
        <dbReference type="EMBL" id="KAF0758087.1"/>
    </source>
</evidence>
<keyword evidence="11 12" id="KW-0407">Ion channel</keyword>
<dbReference type="Gene3D" id="1.10.287.820">
    <property type="entry name" value="Acid-sensing ion channel domain"/>
    <property type="match status" value="1"/>
</dbReference>
<dbReference type="PANTHER" id="PTHR11690">
    <property type="entry name" value="AMILORIDE-SENSITIVE SODIUM CHANNEL-RELATED"/>
    <property type="match status" value="1"/>
</dbReference>
<proteinExistence type="inferred from homology"/>
<evidence type="ECO:0000256" key="3">
    <source>
        <dbReference type="ARBA" id="ARBA00022448"/>
    </source>
</evidence>
<dbReference type="AlphaFoldDB" id="A0A6G0YLM5"/>
<keyword evidence="3 12" id="KW-0813">Transport</keyword>
<dbReference type="GO" id="GO:0015280">
    <property type="term" value="F:ligand-gated sodium channel activity"/>
    <property type="evidence" value="ECO:0007669"/>
    <property type="project" value="TreeGrafter"/>
</dbReference>
<organism evidence="14 15">
    <name type="scientific">Aphis craccivora</name>
    <name type="common">Cowpea aphid</name>
    <dbReference type="NCBI Taxonomy" id="307492"/>
    <lineage>
        <taxon>Eukaryota</taxon>
        <taxon>Metazoa</taxon>
        <taxon>Ecdysozoa</taxon>
        <taxon>Arthropoda</taxon>
        <taxon>Hexapoda</taxon>
        <taxon>Insecta</taxon>
        <taxon>Pterygota</taxon>
        <taxon>Neoptera</taxon>
        <taxon>Paraneoptera</taxon>
        <taxon>Hemiptera</taxon>
        <taxon>Sternorrhyncha</taxon>
        <taxon>Aphidomorpha</taxon>
        <taxon>Aphidoidea</taxon>
        <taxon>Aphididae</taxon>
        <taxon>Aphidini</taxon>
        <taxon>Aphis</taxon>
        <taxon>Aphis</taxon>
    </lineage>
</organism>
<dbReference type="PANTHER" id="PTHR11690:SF247">
    <property type="entry name" value="PICKPOCKET 23, ISOFORM C"/>
    <property type="match status" value="1"/>
</dbReference>
<sequence>PSSRHNKWVTAVKAKEIFWVTMLTICGLSACYIGNELWLKFRSMPTQLAVKDTHVPLYEFPFPSITICPAIKVKKTKALEYFSKYISIDNDTIKTELMYIMSALSTMQQPTYFRMAEYVEKSKHLLPLFRDINLTDFMLTTLPTCNELFGRCNWHGEVISCCEAFSLQRTEEGFCYSFNSLTSEAGKHCPLSEVLENEGIVEEDDYMYPGCQLRRNTAVGTVTGLEVFLYKTNMSESLGLGQRDKDGARVMIHTSYQFPNAGDGIWLRSEEGRRLNIMISPVITVTSSRVKDLSVATRGCVFPDERELYIYHVYTQSSCLIQCRMEFILFTCGCHMYFFITPDDGKPMCGIPDLPCINHNTLLELWAVVCGISKVYRVGRERQMLHICSAGHIRMLTPPKGTPGFESRLIRDSLDCSQCIPTCYETTHEIEMESSPDQRTSVWKLFSYLDVAYGNLGSKKYQRDITFAWTDLLGGYIGNKCIYLYALTIDQLTVPQISNCKKKIRRKMIDILTYAYRASTLSGRRLPKAYQSCFGSRVNMNPKPAPMFWKKEFAWSYSTVERLAIAKSKRLGNIFREYARYCTVHGVQYIFKDNSSLIERFDILNIITRRRRRAYYSRCTWLVIVLTSFVCASILVHTMWLKFNSSPTVTAVKDTHLALYSLPFPAVNVCPMDKIKRSVAYKYIADRINVSYQESELDNFLNVLTLFQHPLYSRMLYYLNSGISGFLSQLTTINITDFMLQVLPTCNEVFNACFWIGHSYNCCDLFSLQRSEEGFCYSFNSLTSVKKSECPMFSTLDTDMDITHSNSTNWECILRRNTAAGSTSGLQIFFKQFTKSERLKNASIITGQPAVRVQVFYVNEYPESGMGSIVTAKKGTKLSIMVKPFVTISTDRIKHLPVVERFCYFPDEQHLSVSKSYTQKSCLIECRLNYLHIKCGCRPYYFNMLDNRIPVCNSTQLLCIAQHNSELRFYSPPIGNIRGFLLTEMKSPLNCSQCLPTCHESVFDLDVDYSLDSLPLTRHSYGSVDIFYRNEGAVKYERDVTFGWIDLLVSFGGIAGLFLGFSLLTIIEFVYWGIKFLIYQYNKPSSSNKITPKY</sequence>
<keyword evidence="4 12" id="KW-0894">Sodium channel</keyword>
<evidence type="ECO:0000256" key="5">
    <source>
        <dbReference type="ARBA" id="ARBA00022692"/>
    </source>
</evidence>
<feature type="non-terminal residue" evidence="14">
    <location>
        <position position="1"/>
    </location>
</feature>
<dbReference type="Pfam" id="PF00858">
    <property type="entry name" value="ASC"/>
    <property type="match status" value="2"/>
</dbReference>
<protein>
    <submittedName>
        <fullName evidence="14">Sodium channel protein Nach-like</fullName>
    </submittedName>
</protein>
<dbReference type="Gene3D" id="2.60.470.10">
    <property type="entry name" value="Acid-sensing ion channels like domains"/>
    <property type="match status" value="2"/>
</dbReference>
<evidence type="ECO:0000256" key="4">
    <source>
        <dbReference type="ARBA" id="ARBA00022461"/>
    </source>
</evidence>
<comment type="subcellular location">
    <subcellularLocation>
        <location evidence="1">Membrane</location>
        <topology evidence="1">Multi-pass membrane protein</topology>
    </subcellularLocation>
</comment>
<evidence type="ECO:0000256" key="13">
    <source>
        <dbReference type="SAM" id="Phobius"/>
    </source>
</evidence>
<gene>
    <name evidence="14" type="ORF">FWK35_00015877</name>
</gene>
<evidence type="ECO:0000256" key="1">
    <source>
        <dbReference type="ARBA" id="ARBA00004141"/>
    </source>
</evidence>
<keyword evidence="10 12" id="KW-0739">Sodium transport</keyword>
<keyword evidence="9 13" id="KW-0472">Membrane</keyword>
<evidence type="ECO:0000256" key="12">
    <source>
        <dbReference type="RuleBase" id="RU000679"/>
    </source>
</evidence>
<keyword evidence="5 12" id="KW-0812">Transmembrane</keyword>
<evidence type="ECO:0000256" key="2">
    <source>
        <dbReference type="ARBA" id="ARBA00007193"/>
    </source>
</evidence>
<feature type="transmembrane region" description="Helical" evidence="13">
    <location>
        <begin position="17"/>
        <end position="34"/>
    </location>
</feature>
<keyword evidence="15" id="KW-1185">Reference proteome</keyword>
<dbReference type="PRINTS" id="PR01078">
    <property type="entry name" value="AMINACHANNEL"/>
</dbReference>
<evidence type="ECO:0000256" key="11">
    <source>
        <dbReference type="ARBA" id="ARBA00023303"/>
    </source>
</evidence>
<evidence type="ECO:0000313" key="15">
    <source>
        <dbReference type="Proteomes" id="UP000478052"/>
    </source>
</evidence>
<keyword evidence="6 13" id="KW-1133">Transmembrane helix</keyword>
<dbReference type="Proteomes" id="UP000478052">
    <property type="component" value="Unassembled WGS sequence"/>
</dbReference>
<feature type="transmembrane region" description="Helical" evidence="13">
    <location>
        <begin position="1047"/>
        <end position="1074"/>
    </location>
</feature>
<reference evidence="14 15" key="1">
    <citation type="submission" date="2019-08" db="EMBL/GenBank/DDBJ databases">
        <title>Whole genome of Aphis craccivora.</title>
        <authorList>
            <person name="Voronova N.V."/>
            <person name="Shulinski R.S."/>
            <person name="Bandarenka Y.V."/>
            <person name="Zhorov D.G."/>
            <person name="Warner D."/>
        </authorList>
    </citation>
    <scope>NUCLEOTIDE SEQUENCE [LARGE SCALE GENOMIC DNA]</scope>
    <source>
        <strain evidence="14">180601</strain>
        <tissue evidence="14">Whole Body</tissue>
    </source>
</reference>
<accession>A0A6G0YLM5</accession>
<feature type="transmembrane region" description="Helical" evidence="13">
    <location>
        <begin position="619"/>
        <end position="640"/>
    </location>
</feature>
<dbReference type="OrthoDB" id="5874059at2759"/>
<dbReference type="Gene3D" id="1.10.287.770">
    <property type="entry name" value="YojJ-like"/>
    <property type="match status" value="1"/>
</dbReference>
<dbReference type="EMBL" id="VUJU01003383">
    <property type="protein sequence ID" value="KAF0758087.1"/>
    <property type="molecule type" value="Genomic_DNA"/>
</dbReference>
<dbReference type="InterPro" id="IPR001873">
    <property type="entry name" value="ENaC"/>
</dbReference>
<comment type="similarity">
    <text evidence="2 12">Belongs to the amiloride-sensitive sodium channel (TC 1.A.6) family.</text>
</comment>
<comment type="caution">
    <text evidence="14">The sequence shown here is derived from an EMBL/GenBank/DDBJ whole genome shotgun (WGS) entry which is preliminary data.</text>
</comment>
<name>A0A6G0YLM5_APHCR</name>